<dbReference type="GeneID" id="103710039"/>
<evidence type="ECO:0000259" key="1">
    <source>
        <dbReference type="PROSITE" id="PS51186"/>
    </source>
</evidence>
<dbReference type="OrthoDB" id="2017234at2759"/>
<dbReference type="PANTHER" id="PTHR47489:SF2">
    <property type="entry name" value="GCN5-RELATED N-ACETYLTRANSFERASE 5, CHLOROPLASTIC"/>
    <property type="match status" value="1"/>
</dbReference>
<proteinExistence type="predicted"/>
<feature type="domain" description="N-acetyltransferase" evidence="1">
    <location>
        <begin position="74"/>
        <end position="254"/>
    </location>
</feature>
<keyword evidence="2" id="KW-1185">Reference proteome</keyword>
<dbReference type="InterPro" id="IPR016181">
    <property type="entry name" value="Acyl_CoA_acyltransferase"/>
</dbReference>
<dbReference type="GO" id="GO:0016747">
    <property type="term" value="F:acyltransferase activity, transferring groups other than amino-acyl groups"/>
    <property type="evidence" value="ECO:0007669"/>
    <property type="project" value="InterPro"/>
</dbReference>
<dbReference type="PROSITE" id="PS51186">
    <property type="entry name" value="GNAT"/>
    <property type="match status" value="1"/>
</dbReference>
<dbReference type="CDD" id="cd04301">
    <property type="entry name" value="NAT_SF"/>
    <property type="match status" value="1"/>
</dbReference>
<dbReference type="PANTHER" id="PTHR47489">
    <property type="entry name" value="ACYL-COA N-ACYLTRANSFERASES (NAT) SUPERFAMILY PROTEIN"/>
    <property type="match status" value="1"/>
</dbReference>
<protein>
    <submittedName>
        <fullName evidence="3">Uncharacterized protein LOC103710039</fullName>
    </submittedName>
</protein>
<dbReference type="Gene3D" id="3.40.630.30">
    <property type="match status" value="1"/>
</dbReference>
<organism evidence="2 3">
    <name type="scientific">Phoenix dactylifera</name>
    <name type="common">Date palm</name>
    <dbReference type="NCBI Taxonomy" id="42345"/>
    <lineage>
        <taxon>Eukaryota</taxon>
        <taxon>Viridiplantae</taxon>
        <taxon>Streptophyta</taxon>
        <taxon>Embryophyta</taxon>
        <taxon>Tracheophyta</taxon>
        <taxon>Spermatophyta</taxon>
        <taxon>Magnoliopsida</taxon>
        <taxon>Liliopsida</taxon>
        <taxon>Arecaceae</taxon>
        <taxon>Coryphoideae</taxon>
        <taxon>Phoeniceae</taxon>
        <taxon>Phoenix</taxon>
    </lineage>
</organism>
<gene>
    <name evidence="3" type="primary">LOC103710039</name>
</gene>
<evidence type="ECO:0000313" key="2">
    <source>
        <dbReference type="Proteomes" id="UP000228380"/>
    </source>
</evidence>
<dbReference type="Proteomes" id="UP000228380">
    <property type="component" value="Unplaced"/>
</dbReference>
<reference evidence="3" key="1">
    <citation type="submission" date="2025-08" db="UniProtKB">
        <authorList>
            <consortium name="RefSeq"/>
        </authorList>
    </citation>
    <scope>IDENTIFICATION</scope>
    <source>
        <tissue evidence="3">Young leaves</tissue>
    </source>
</reference>
<dbReference type="KEGG" id="pda:103710039"/>
<dbReference type="RefSeq" id="XP_026661575.2">
    <property type="nucleotide sequence ID" value="XM_026805774.2"/>
</dbReference>
<dbReference type="InterPro" id="IPR000182">
    <property type="entry name" value="GNAT_dom"/>
</dbReference>
<accession>A0A8B8J698</accession>
<dbReference type="SUPFAM" id="SSF55729">
    <property type="entry name" value="Acyl-CoA N-acyltransferases (Nat)"/>
    <property type="match status" value="1"/>
</dbReference>
<sequence>MASPPTSLSLHEAPFLQHIRRFPPPPPPPRCRPTCAIHSLPETPQRPSVEPDGLDRRQILEKFRYTSRIGHGWLEIRHMKDEELDAVALLLAESFNRDKQSPDGNISMFAFVVKQYMIERRSVIPHAAVLVGFYKEKDGEEAQLACTAEISFDALGAHPAVGTPRPPKECPYIGNVSVTKTLRRKGIGLKLLKACEKLIIQMKAERKVYLHCRVASKGPFRLYEKAGYKVVKKDSILTWLFLKRRRYLMFKELPPIADDENESDVSDCN</sequence>
<dbReference type="Pfam" id="PF00583">
    <property type="entry name" value="Acetyltransf_1"/>
    <property type="match status" value="1"/>
</dbReference>
<dbReference type="AlphaFoldDB" id="A0A8B8J698"/>
<name>A0A8B8J698_PHODC</name>
<evidence type="ECO:0000313" key="3">
    <source>
        <dbReference type="RefSeq" id="XP_026661575.2"/>
    </source>
</evidence>